<dbReference type="EMBL" id="SRYG01000002">
    <property type="protein sequence ID" value="TGY67086.1"/>
    <property type="molecule type" value="Genomic_DNA"/>
</dbReference>
<comment type="caution">
    <text evidence="1">The sequence shown here is derived from an EMBL/GenBank/DDBJ whole genome shotgun (WGS) entry which is preliminary data.</text>
</comment>
<gene>
    <name evidence="1" type="ORF">E5336_01345</name>
</gene>
<keyword evidence="2" id="KW-1185">Reference proteome</keyword>
<proteinExistence type="predicted"/>
<organism evidence="1 2">
    <name type="scientific">Dubosiella muris</name>
    <dbReference type="NCBI Taxonomy" id="3038133"/>
    <lineage>
        <taxon>Bacteria</taxon>
        <taxon>Bacillati</taxon>
        <taxon>Bacillota</taxon>
        <taxon>Erysipelotrichia</taxon>
        <taxon>Erysipelotrichales</taxon>
        <taxon>Erysipelotrichaceae</taxon>
        <taxon>Dubosiella</taxon>
    </lineage>
</organism>
<dbReference type="Proteomes" id="UP000308836">
    <property type="component" value="Unassembled WGS sequence"/>
</dbReference>
<name>A0AC61RCD0_9FIRM</name>
<protein>
    <submittedName>
        <fullName evidence="1">GNAT family N-acetyltransferase</fullName>
    </submittedName>
</protein>
<accession>A0AC61RCD0</accession>
<evidence type="ECO:0000313" key="2">
    <source>
        <dbReference type="Proteomes" id="UP000308836"/>
    </source>
</evidence>
<sequence>MDNEVVFRHDARLRAESIAIRTEVFIKEQGFRDEFDALDERSRHLVAFVDRVPVGTTRYYRIDQNTFAIGRLAIVKSHRGQGLAKALIRQTERAIKKEGGSQIQLHAQKRLQAMYEKFGFSSLGVEDEDEGVPHIWMAKSI</sequence>
<reference evidence="1" key="1">
    <citation type="submission" date="2019-04" db="EMBL/GenBank/DDBJ databases">
        <title>Microbes associate with the intestines of laboratory mice.</title>
        <authorList>
            <person name="Navarre W."/>
            <person name="Wong E."/>
            <person name="Huang K."/>
            <person name="Tropini C."/>
            <person name="Ng K."/>
            <person name="Yu B."/>
        </authorList>
    </citation>
    <scope>NUCLEOTIDE SEQUENCE</scope>
    <source>
        <strain evidence="1">NM09_H32</strain>
    </source>
</reference>
<evidence type="ECO:0000313" key="1">
    <source>
        <dbReference type="EMBL" id="TGY67086.1"/>
    </source>
</evidence>